<dbReference type="GeneID" id="28988955"/>
<keyword evidence="2" id="KW-1185">Reference proteome</keyword>
<dbReference type="OrthoDB" id="20273at2759"/>
<dbReference type="VEuPathDB" id="FungiDB:PHYBLDRAFT_108374"/>
<feature type="non-terminal residue" evidence="1">
    <location>
        <position position="1"/>
    </location>
</feature>
<dbReference type="RefSeq" id="XP_018295401.1">
    <property type="nucleotide sequence ID" value="XM_018428049.1"/>
</dbReference>
<dbReference type="InParanoid" id="A0A167P6U0"/>
<gene>
    <name evidence="1" type="ORF">PHYBLDRAFT_108374</name>
</gene>
<name>A0A167P6U0_PHYB8</name>
<dbReference type="AlphaFoldDB" id="A0A167P6U0"/>
<reference evidence="2" key="1">
    <citation type="submission" date="2015-06" db="EMBL/GenBank/DDBJ databases">
        <title>Expansion of signal transduction pathways in fungi by whole-genome duplication.</title>
        <authorList>
            <consortium name="DOE Joint Genome Institute"/>
            <person name="Corrochano L.M."/>
            <person name="Kuo A."/>
            <person name="Marcet-Houben M."/>
            <person name="Polaino S."/>
            <person name="Salamov A."/>
            <person name="Villalobos J.M."/>
            <person name="Alvarez M.I."/>
            <person name="Avalos J."/>
            <person name="Benito E.P."/>
            <person name="Benoit I."/>
            <person name="Burger G."/>
            <person name="Camino L.P."/>
            <person name="Canovas D."/>
            <person name="Cerda-Olmedo E."/>
            <person name="Cheng J.-F."/>
            <person name="Dominguez A."/>
            <person name="Elias M."/>
            <person name="Eslava A.P."/>
            <person name="Glaser F."/>
            <person name="Grimwood J."/>
            <person name="Gutierrez G."/>
            <person name="Heitman J."/>
            <person name="Henrissat B."/>
            <person name="Iturriaga E.A."/>
            <person name="Lang B.F."/>
            <person name="Lavin J.L."/>
            <person name="Lee S."/>
            <person name="Li W."/>
            <person name="Lindquist E."/>
            <person name="Lopez-Garcia S."/>
            <person name="Luque E.M."/>
            <person name="Marcos A.T."/>
            <person name="Martin J."/>
            <person name="McCluskey K."/>
            <person name="Medina H.R."/>
            <person name="Miralles-Duran A."/>
            <person name="Miyazaki A."/>
            <person name="Munoz-Torres E."/>
            <person name="Oguiza J.A."/>
            <person name="Ohm R."/>
            <person name="Olmedo M."/>
            <person name="Orejas M."/>
            <person name="Ortiz-Castellanos L."/>
            <person name="Pisabarro A.G."/>
            <person name="Rodriguez-Romero J."/>
            <person name="Ruiz-Herrera J."/>
            <person name="Ruiz-Vazquez R."/>
            <person name="Sanz C."/>
            <person name="Schackwitz W."/>
            <person name="Schmutz J."/>
            <person name="Shahriari M."/>
            <person name="Shelest E."/>
            <person name="Silva-Franco F."/>
            <person name="Soanes D."/>
            <person name="Syed K."/>
            <person name="Tagua V.G."/>
            <person name="Talbot N.J."/>
            <person name="Thon M."/>
            <person name="De vries R.P."/>
            <person name="Wiebenga A."/>
            <person name="Yadav J.S."/>
            <person name="Braun E.L."/>
            <person name="Baker S."/>
            <person name="Garre V."/>
            <person name="Horwitz B."/>
            <person name="Torres-Martinez S."/>
            <person name="Idnurm A."/>
            <person name="Herrera-Estrella A."/>
            <person name="Gabaldon T."/>
            <person name="Grigoriev I.V."/>
        </authorList>
    </citation>
    <scope>NUCLEOTIDE SEQUENCE [LARGE SCALE GENOMIC DNA]</scope>
    <source>
        <strain evidence="2">NRRL 1555(-)</strain>
    </source>
</reference>
<protein>
    <recommendedName>
        <fullName evidence="3">Late embryogenesis abundant protein LEA-2 subgroup domain-containing protein</fullName>
    </recommendedName>
</protein>
<proteinExistence type="predicted"/>
<evidence type="ECO:0000313" key="1">
    <source>
        <dbReference type="EMBL" id="OAD77361.1"/>
    </source>
</evidence>
<organism evidence="1 2">
    <name type="scientific">Phycomyces blakesleeanus (strain ATCC 8743b / DSM 1359 / FGSC 10004 / NBRC 33097 / NRRL 1555)</name>
    <dbReference type="NCBI Taxonomy" id="763407"/>
    <lineage>
        <taxon>Eukaryota</taxon>
        <taxon>Fungi</taxon>
        <taxon>Fungi incertae sedis</taxon>
        <taxon>Mucoromycota</taxon>
        <taxon>Mucoromycotina</taxon>
        <taxon>Mucoromycetes</taxon>
        <taxon>Mucorales</taxon>
        <taxon>Phycomycetaceae</taxon>
        <taxon>Phycomyces</taxon>
    </lineage>
</organism>
<sequence>YYPTSPDIPVGGGVVEKLKIDAQGTTNFTFPFHVQYDAAQDSDQRMLMDISSKCGLLGGPKQNIVILYDLTPTIRVLSVPFSFTIRDKVNLPCPIKVRF</sequence>
<accession>A0A167P6U0</accession>
<evidence type="ECO:0000313" key="2">
    <source>
        <dbReference type="Proteomes" id="UP000077315"/>
    </source>
</evidence>
<dbReference type="Proteomes" id="UP000077315">
    <property type="component" value="Unassembled WGS sequence"/>
</dbReference>
<evidence type="ECO:0008006" key="3">
    <source>
        <dbReference type="Google" id="ProtNLM"/>
    </source>
</evidence>
<dbReference type="EMBL" id="KV440974">
    <property type="protein sequence ID" value="OAD77361.1"/>
    <property type="molecule type" value="Genomic_DNA"/>
</dbReference>